<dbReference type="Proteomes" id="UP000009138">
    <property type="component" value="Unassembled WGS sequence"/>
</dbReference>
<evidence type="ECO:0000313" key="1">
    <source>
        <dbReference type="EMBL" id="EIE82747.1"/>
    </source>
</evidence>
<dbReference type="InParanoid" id="I1C2R7"/>
<dbReference type="RefSeq" id="XP_067518143.1">
    <property type="nucleotide sequence ID" value="XM_067662042.1"/>
</dbReference>
<dbReference type="EMBL" id="CH476736">
    <property type="protein sequence ID" value="EIE82747.1"/>
    <property type="molecule type" value="Genomic_DNA"/>
</dbReference>
<reference evidence="1 2" key="1">
    <citation type="journal article" date="2009" name="PLoS Genet.">
        <title>Genomic analysis of the basal lineage fungus Rhizopus oryzae reveals a whole-genome duplication.</title>
        <authorList>
            <person name="Ma L.-J."/>
            <person name="Ibrahim A.S."/>
            <person name="Skory C."/>
            <person name="Grabherr M.G."/>
            <person name="Burger G."/>
            <person name="Butler M."/>
            <person name="Elias M."/>
            <person name="Idnurm A."/>
            <person name="Lang B.F."/>
            <person name="Sone T."/>
            <person name="Abe A."/>
            <person name="Calvo S.E."/>
            <person name="Corrochano L.M."/>
            <person name="Engels R."/>
            <person name="Fu J."/>
            <person name="Hansberg W."/>
            <person name="Kim J.-M."/>
            <person name="Kodira C.D."/>
            <person name="Koehrsen M.J."/>
            <person name="Liu B."/>
            <person name="Miranda-Saavedra D."/>
            <person name="O'Leary S."/>
            <person name="Ortiz-Castellanos L."/>
            <person name="Poulter R."/>
            <person name="Rodriguez-Romero J."/>
            <person name="Ruiz-Herrera J."/>
            <person name="Shen Y.-Q."/>
            <person name="Zeng Q."/>
            <person name="Galagan J."/>
            <person name="Birren B.W."/>
            <person name="Cuomo C.A."/>
            <person name="Wickes B.L."/>
        </authorList>
    </citation>
    <scope>NUCLEOTIDE SEQUENCE [LARGE SCALE GENOMIC DNA]</scope>
    <source>
        <strain evidence="2">RA 99-880 / ATCC MYA-4621 / FGSC 9543 / NRRL 43880</strain>
    </source>
</reference>
<sequence length="86" mass="9418">MSSTIIPLKTNLLKKTWPAPSSSASSSSSGGFADRNSCSQCIVHLDAVFNKGCKRSKSMVMMKNYLEKVAVEKKTIINDKKCLLFS</sequence>
<evidence type="ECO:0000313" key="2">
    <source>
        <dbReference type="Proteomes" id="UP000009138"/>
    </source>
</evidence>
<organism evidence="1 2">
    <name type="scientific">Rhizopus delemar (strain RA 99-880 / ATCC MYA-4621 / FGSC 9543 / NRRL 43880)</name>
    <name type="common">Mucormycosis agent</name>
    <name type="synonym">Rhizopus arrhizus var. delemar</name>
    <dbReference type="NCBI Taxonomy" id="246409"/>
    <lineage>
        <taxon>Eukaryota</taxon>
        <taxon>Fungi</taxon>
        <taxon>Fungi incertae sedis</taxon>
        <taxon>Mucoromycota</taxon>
        <taxon>Mucoromycotina</taxon>
        <taxon>Mucoromycetes</taxon>
        <taxon>Mucorales</taxon>
        <taxon>Mucorineae</taxon>
        <taxon>Rhizopodaceae</taxon>
        <taxon>Rhizopus</taxon>
    </lineage>
</organism>
<protein>
    <submittedName>
        <fullName evidence="1">Uncharacterized protein</fullName>
    </submittedName>
</protein>
<dbReference type="GeneID" id="93614423"/>
<dbReference type="VEuPathDB" id="FungiDB:RO3G_07452"/>
<accession>I1C2R7</accession>
<name>I1C2R7_RHIO9</name>
<keyword evidence="2" id="KW-1185">Reference proteome</keyword>
<gene>
    <name evidence="1" type="ORF">RO3G_07452</name>
</gene>
<proteinExistence type="predicted"/>
<dbReference type="AlphaFoldDB" id="I1C2R7"/>